<keyword evidence="2" id="KW-1185">Reference proteome</keyword>
<accession>A0A9Y2N145</accession>
<sequence length="317" mass="34112">MIFGIWPGVVDADLVELKPLPCPPEDPGATLAALKELQGEAPHFYVRCYRHFGNEWRRTPERPELYTGDGRLIDLVACYQSREPDPAAFAGFVRQAVRDVAAWGGGKVQVGEELNVPAPLDGGSPSCFEAVGAGVAAAFDERERLGADVEIGVNSAGPADPAFWGRLASAIGPDHLARLDFVGLDLFPDVFRRIPHDRLAGAVTVLLTGFRSVTTEAGVPTTTPIHITETGWPTGDDREEATQRVVLETVANTIVDSSVGVAAYEFFGLRDTRTDAGWTSGFGLLRDDYSRKPAFAAIRDLIVARSTVSRRSAPQPG</sequence>
<name>A0A9Y2N145_9PSEU</name>
<dbReference type="InterPro" id="IPR017853">
    <property type="entry name" value="GH"/>
</dbReference>
<dbReference type="AlphaFoldDB" id="A0A9Y2N145"/>
<protein>
    <submittedName>
        <fullName evidence="1">Uncharacterized protein</fullName>
    </submittedName>
</protein>
<gene>
    <name evidence="1" type="ORF">QRX50_18420</name>
</gene>
<dbReference type="RefSeq" id="WP_285973167.1">
    <property type="nucleotide sequence ID" value="NZ_CP127294.1"/>
</dbReference>
<evidence type="ECO:0000313" key="1">
    <source>
        <dbReference type="EMBL" id="WIX82602.1"/>
    </source>
</evidence>
<evidence type="ECO:0000313" key="2">
    <source>
        <dbReference type="Proteomes" id="UP001236014"/>
    </source>
</evidence>
<dbReference type="Gene3D" id="3.20.20.80">
    <property type="entry name" value="Glycosidases"/>
    <property type="match status" value="1"/>
</dbReference>
<proteinExistence type="predicted"/>
<dbReference type="EMBL" id="CP127294">
    <property type="protein sequence ID" value="WIX82602.1"/>
    <property type="molecule type" value="Genomic_DNA"/>
</dbReference>
<dbReference type="SUPFAM" id="SSF51445">
    <property type="entry name" value="(Trans)glycosidases"/>
    <property type="match status" value="1"/>
</dbReference>
<dbReference type="KEGG" id="acab:QRX50_18420"/>
<dbReference type="Proteomes" id="UP001236014">
    <property type="component" value="Chromosome"/>
</dbReference>
<reference evidence="1 2" key="1">
    <citation type="submission" date="2023-06" db="EMBL/GenBank/DDBJ databases">
        <authorList>
            <person name="Oyuntsetseg B."/>
            <person name="Kim S.B."/>
        </authorList>
    </citation>
    <scope>NUCLEOTIDE SEQUENCE [LARGE SCALE GENOMIC DNA]</scope>
    <source>
        <strain evidence="1 2">2-15</strain>
    </source>
</reference>
<organism evidence="1 2">
    <name type="scientific">Amycolatopsis carbonis</name>
    <dbReference type="NCBI Taxonomy" id="715471"/>
    <lineage>
        <taxon>Bacteria</taxon>
        <taxon>Bacillati</taxon>
        <taxon>Actinomycetota</taxon>
        <taxon>Actinomycetes</taxon>
        <taxon>Pseudonocardiales</taxon>
        <taxon>Pseudonocardiaceae</taxon>
        <taxon>Amycolatopsis</taxon>
    </lineage>
</organism>